<comment type="caution">
    <text evidence="6">The sequence shown here is derived from an EMBL/GenBank/DDBJ whole genome shotgun (WGS) entry which is preliminary data.</text>
</comment>
<protein>
    <submittedName>
        <fullName evidence="6">Nucleolin 1</fullName>
    </submittedName>
</protein>
<dbReference type="EMBL" id="JBANAX010000361">
    <property type="protein sequence ID" value="KAL1212793.1"/>
    <property type="molecule type" value="Genomic_DNA"/>
</dbReference>
<dbReference type="Pfam" id="PF00076">
    <property type="entry name" value="RRM_1"/>
    <property type="match status" value="1"/>
</dbReference>
<dbReference type="InterPro" id="IPR035979">
    <property type="entry name" value="RBD_domain_sf"/>
</dbReference>
<dbReference type="Proteomes" id="UP001558713">
    <property type="component" value="Unassembled WGS sequence"/>
</dbReference>
<dbReference type="InterPro" id="IPR012677">
    <property type="entry name" value="Nucleotide-bd_a/b_plait_sf"/>
</dbReference>
<dbReference type="EMBL" id="JBANAX010000448">
    <property type="protein sequence ID" value="KAL1208451.1"/>
    <property type="molecule type" value="Genomic_DNA"/>
</dbReference>
<sequence>MSKSSKKSATKPLKKGKREHEDDLDTKVNLKKQKKDVIPPFQKGKAEKKPKTPSTPAGESCTLLAENLSPEVGREAIDKFFKNSGKVVDVIFATTDNGAFCGFGYVDFATYEQAKKCLKFNGETFLGQQIRLSCAQQSGGYSGGGFGKGGRSGRDGGRRRKRIKPTRTKVVSNNEK</sequence>
<dbReference type="SMART" id="SM00360">
    <property type="entry name" value="RRM"/>
    <property type="match status" value="1"/>
</dbReference>
<feature type="compositionally biased region" description="Basic residues" evidence="3">
    <location>
        <begin position="1"/>
        <end position="17"/>
    </location>
</feature>
<gene>
    <name evidence="6" type="ORF">V5N11_019245</name>
    <name evidence="5" type="ORF">V5N11_029675</name>
</gene>
<proteinExistence type="predicted"/>
<evidence type="ECO:0000256" key="2">
    <source>
        <dbReference type="PROSITE-ProRule" id="PRU00176"/>
    </source>
</evidence>
<dbReference type="AlphaFoldDB" id="A0ABD1B1C8"/>
<feature type="domain" description="RRM" evidence="4">
    <location>
        <begin position="61"/>
        <end position="137"/>
    </location>
</feature>
<accession>A0ABD1B1C8</accession>
<dbReference type="SUPFAM" id="SSF54928">
    <property type="entry name" value="RNA-binding domain, RBD"/>
    <property type="match status" value="1"/>
</dbReference>
<evidence type="ECO:0000313" key="6">
    <source>
        <dbReference type="EMBL" id="KAL1212793.1"/>
    </source>
</evidence>
<feature type="region of interest" description="Disordered" evidence="3">
    <location>
        <begin position="138"/>
        <end position="176"/>
    </location>
</feature>
<dbReference type="InterPro" id="IPR000504">
    <property type="entry name" value="RRM_dom"/>
</dbReference>
<evidence type="ECO:0000256" key="3">
    <source>
        <dbReference type="SAM" id="MobiDB-lite"/>
    </source>
</evidence>
<feature type="compositionally biased region" description="Basic and acidic residues" evidence="3">
    <location>
        <begin position="18"/>
        <end position="28"/>
    </location>
</feature>
<evidence type="ECO:0000313" key="5">
    <source>
        <dbReference type="EMBL" id="KAL1208451.1"/>
    </source>
</evidence>
<evidence type="ECO:0000256" key="1">
    <source>
        <dbReference type="ARBA" id="ARBA00022884"/>
    </source>
</evidence>
<dbReference type="PROSITE" id="PS50102">
    <property type="entry name" value="RRM"/>
    <property type="match status" value="1"/>
</dbReference>
<organism evidence="6 7">
    <name type="scientific">Cardamine amara subsp. amara</name>
    <dbReference type="NCBI Taxonomy" id="228776"/>
    <lineage>
        <taxon>Eukaryota</taxon>
        <taxon>Viridiplantae</taxon>
        <taxon>Streptophyta</taxon>
        <taxon>Embryophyta</taxon>
        <taxon>Tracheophyta</taxon>
        <taxon>Spermatophyta</taxon>
        <taxon>Magnoliopsida</taxon>
        <taxon>eudicotyledons</taxon>
        <taxon>Gunneridae</taxon>
        <taxon>Pentapetalae</taxon>
        <taxon>rosids</taxon>
        <taxon>malvids</taxon>
        <taxon>Brassicales</taxon>
        <taxon>Brassicaceae</taxon>
        <taxon>Cardamineae</taxon>
        <taxon>Cardamine</taxon>
    </lineage>
</organism>
<feature type="compositionally biased region" description="Basic residues" evidence="3">
    <location>
        <begin position="157"/>
        <end position="167"/>
    </location>
</feature>
<dbReference type="PANTHER" id="PTHR23236:SF11">
    <property type="entry name" value="EUKARYOTIC TRANSLATION INITIATION FACTOR 4H"/>
    <property type="match status" value="1"/>
</dbReference>
<evidence type="ECO:0000259" key="4">
    <source>
        <dbReference type="PROSITE" id="PS50102"/>
    </source>
</evidence>
<keyword evidence="7" id="KW-1185">Reference proteome</keyword>
<dbReference type="PANTHER" id="PTHR23236">
    <property type="entry name" value="EUKARYOTIC TRANSLATION INITIATION FACTOR 4B/4H"/>
    <property type="match status" value="1"/>
</dbReference>
<feature type="compositionally biased region" description="Gly residues" evidence="3">
    <location>
        <begin position="140"/>
        <end position="150"/>
    </location>
</feature>
<dbReference type="GO" id="GO:0003723">
    <property type="term" value="F:RNA binding"/>
    <property type="evidence" value="ECO:0007669"/>
    <property type="project" value="UniProtKB-UniRule"/>
</dbReference>
<reference evidence="6 7" key="1">
    <citation type="submission" date="2024-04" db="EMBL/GenBank/DDBJ databases">
        <title>Genome assembly C_amara_ONT_v2.</title>
        <authorList>
            <person name="Yant L."/>
            <person name="Moore C."/>
            <person name="Slenker M."/>
        </authorList>
    </citation>
    <scope>NUCLEOTIDE SEQUENCE [LARGE SCALE GENOMIC DNA]</scope>
    <source>
        <tissue evidence="6">Leaf</tissue>
    </source>
</reference>
<name>A0ABD1B1C8_CARAN</name>
<feature type="region of interest" description="Disordered" evidence="3">
    <location>
        <begin position="1"/>
        <end position="60"/>
    </location>
</feature>
<evidence type="ECO:0000313" key="7">
    <source>
        <dbReference type="Proteomes" id="UP001558713"/>
    </source>
</evidence>
<dbReference type="Gene3D" id="3.30.70.330">
    <property type="match status" value="1"/>
</dbReference>
<keyword evidence="1 2" id="KW-0694">RNA-binding</keyword>